<accession>A0A6G8INZ3</accession>
<keyword evidence="1" id="KW-0238">DNA-binding</keyword>
<dbReference type="NCBIfam" id="TIGR04111">
    <property type="entry name" value="BcepMu_gp16"/>
    <property type="match status" value="1"/>
</dbReference>
<dbReference type="Proteomes" id="UP000503162">
    <property type="component" value="Chromosome"/>
</dbReference>
<dbReference type="AlphaFoldDB" id="A0A6G8INZ3"/>
<reference evidence="1 2" key="1">
    <citation type="submission" date="2020-03" db="EMBL/GenBank/DDBJ databases">
        <title>Hydrogenophaga sp. nov. isolated from cyanobacterial mat.</title>
        <authorList>
            <person name="Thorat V."/>
            <person name="Kirdat K."/>
            <person name="Tiwarekar B."/>
            <person name="Costa E.D."/>
            <person name="Yadav A."/>
        </authorList>
    </citation>
    <scope>NUCLEOTIDE SEQUENCE [LARGE SCALE GENOMIC DNA]</scope>
    <source>
        <strain evidence="1 2">BA0156</strain>
    </source>
</reference>
<organism evidence="1 2">
    <name type="scientific">Hydrogenophaga crocea</name>
    <dbReference type="NCBI Taxonomy" id="2716225"/>
    <lineage>
        <taxon>Bacteria</taxon>
        <taxon>Pseudomonadati</taxon>
        <taxon>Pseudomonadota</taxon>
        <taxon>Betaproteobacteria</taxon>
        <taxon>Burkholderiales</taxon>
        <taxon>Comamonadaceae</taxon>
        <taxon>Hydrogenophaga</taxon>
    </lineage>
</organism>
<dbReference type="GO" id="GO:0003677">
    <property type="term" value="F:DNA binding"/>
    <property type="evidence" value="ECO:0007669"/>
    <property type="project" value="UniProtKB-KW"/>
</dbReference>
<dbReference type="InterPro" id="IPR010982">
    <property type="entry name" value="Lambda_DNA-bd_dom_sf"/>
</dbReference>
<sequence>MTRTADAVRSEFAERGITIRDWARSEGFSDKLVYYVLTGKRIPRRGTSYRIALALGMRAPQPSASITTK</sequence>
<evidence type="ECO:0000313" key="2">
    <source>
        <dbReference type="Proteomes" id="UP000503162"/>
    </source>
</evidence>
<dbReference type="EMBL" id="CP049989">
    <property type="protein sequence ID" value="QIM54755.1"/>
    <property type="molecule type" value="Genomic_DNA"/>
</dbReference>
<protein>
    <submittedName>
        <fullName evidence="1">DNA-binding protein</fullName>
    </submittedName>
</protein>
<gene>
    <name evidence="1" type="ORF">G9Q37_11570</name>
</gene>
<name>A0A6G8INZ3_9BURK</name>
<dbReference type="InterPro" id="IPR026365">
    <property type="entry name" value="BcepMu_gp16"/>
</dbReference>
<proteinExistence type="predicted"/>
<dbReference type="SUPFAM" id="SSF47413">
    <property type="entry name" value="lambda repressor-like DNA-binding domains"/>
    <property type="match status" value="1"/>
</dbReference>
<evidence type="ECO:0000313" key="1">
    <source>
        <dbReference type="EMBL" id="QIM54755.1"/>
    </source>
</evidence>
<keyword evidence="2" id="KW-1185">Reference proteome</keyword>
<dbReference type="KEGG" id="hcz:G9Q37_11570"/>